<keyword evidence="2" id="KW-1185">Reference proteome</keyword>
<proteinExistence type="predicted"/>
<reference evidence="1" key="1">
    <citation type="submission" date="2023-03" db="EMBL/GenBank/DDBJ databases">
        <authorList>
            <person name="Cremers G."/>
            <person name="Picone N."/>
        </authorList>
    </citation>
    <scope>NUCLEOTIDE SEQUENCE</scope>
    <source>
        <strain evidence="1">Sample_alias</strain>
    </source>
</reference>
<sequence>MQSLMTQHCGRWASKSLFTIWFMIKSYIVCRSTLKLPFILT</sequence>
<name>A0ABN8XDM2_9BACT</name>
<accession>A0ABN8XDM2</accession>
<evidence type="ECO:0000313" key="1">
    <source>
        <dbReference type="EMBL" id="CAI9085371.1"/>
    </source>
</evidence>
<protein>
    <submittedName>
        <fullName evidence="1">Uncharacterized protein</fullName>
    </submittedName>
</protein>
<organism evidence="1 2">
    <name type="scientific">Candidatus Methylacidiphilum fumarolicum</name>
    <dbReference type="NCBI Taxonomy" id="591154"/>
    <lineage>
        <taxon>Bacteria</taxon>
        <taxon>Pseudomonadati</taxon>
        <taxon>Verrucomicrobiota</taxon>
        <taxon>Methylacidiphilae</taxon>
        <taxon>Methylacidiphilales</taxon>
        <taxon>Methylacidiphilaceae</taxon>
        <taxon>Methylacidiphilum (ex Ratnadevi et al. 2023)</taxon>
    </lineage>
</organism>
<evidence type="ECO:0000313" key="2">
    <source>
        <dbReference type="Proteomes" id="UP001161497"/>
    </source>
</evidence>
<gene>
    <name evidence="1" type="ORF">MFUM_1000</name>
</gene>
<dbReference type="EMBL" id="OX458932">
    <property type="protein sequence ID" value="CAI9085371.1"/>
    <property type="molecule type" value="Genomic_DNA"/>
</dbReference>
<dbReference type="Proteomes" id="UP001161497">
    <property type="component" value="Chromosome"/>
</dbReference>